<dbReference type="InterPro" id="IPR001138">
    <property type="entry name" value="Zn2Cys6_DnaBD"/>
</dbReference>
<gene>
    <name evidence="5" type="ORF">TGAMA5MH_05045</name>
</gene>
<dbReference type="Pfam" id="PF11951">
    <property type="entry name" value="Fungal_trans_2"/>
    <property type="match status" value="1"/>
</dbReference>
<comment type="subcellular location">
    <subcellularLocation>
        <location evidence="1">Nucleus</location>
    </subcellularLocation>
</comment>
<feature type="domain" description="Zn(2)-C6 fungal-type" evidence="4">
    <location>
        <begin position="9"/>
        <end position="37"/>
    </location>
</feature>
<organism evidence="5 6">
    <name type="scientific">Trichoderma gamsii</name>
    <dbReference type="NCBI Taxonomy" id="398673"/>
    <lineage>
        <taxon>Eukaryota</taxon>
        <taxon>Fungi</taxon>
        <taxon>Dikarya</taxon>
        <taxon>Ascomycota</taxon>
        <taxon>Pezizomycotina</taxon>
        <taxon>Sordariomycetes</taxon>
        <taxon>Hypocreomycetidae</taxon>
        <taxon>Hypocreales</taxon>
        <taxon>Hypocreaceae</taxon>
        <taxon>Trichoderma</taxon>
    </lineage>
</organism>
<dbReference type="SUPFAM" id="SSF57701">
    <property type="entry name" value="Zn2/Cys6 DNA-binding domain"/>
    <property type="match status" value="1"/>
</dbReference>
<evidence type="ECO:0000259" key="4">
    <source>
        <dbReference type="PROSITE" id="PS50048"/>
    </source>
</evidence>
<dbReference type="PROSITE" id="PS50048">
    <property type="entry name" value="ZN2_CY6_FUNGAL_2"/>
    <property type="match status" value="1"/>
</dbReference>
<dbReference type="InterPro" id="IPR036864">
    <property type="entry name" value="Zn2-C6_fun-type_DNA-bd_sf"/>
</dbReference>
<dbReference type="GO" id="GO:0008270">
    <property type="term" value="F:zinc ion binding"/>
    <property type="evidence" value="ECO:0007669"/>
    <property type="project" value="InterPro"/>
</dbReference>
<dbReference type="OrthoDB" id="5386330at2759"/>
<evidence type="ECO:0000313" key="6">
    <source>
        <dbReference type="Proteomes" id="UP000236546"/>
    </source>
</evidence>
<feature type="compositionally biased region" description="Low complexity" evidence="3">
    <location>
        <begin position="117"/>
        <end position="148"/>
    </location>
</feature>
<accession>A0A2K0TC55</accession>
<dbReference type="InterPro" id="IPR021858">
    <property type="entry name" value="Fun_TF"/>
</dbReference>
<dbReference type="CDD" id="cd00067">
    <property type="entry name" value="GAL4"/>
    <property type="match status" value="1"/>
</dbReference>
<evidence type="ECO:0000256" key="2">
    <source>
        <dbReference type="ARBA" id="ARBA00023242"/>
    </source>
</evidence>
<dbReference type="PANTHER" id="PTHR37534">
    <property type="entry name" value="TRANSCRIPTIONAL ACTIVATOR PROTEIN UGA3"/>
    <property type="match status" value="1"/>
</dbReference>
<feature type="compositionally biased region" description="Low complexity" evidence="3">
    <location>
        <begin position="81"/>
        <end position="101"/>
    </location>
</feature>
<evidence type="ECO:0000256" key="1">
    <source>
        <dbReference type="ARBA" id="ARBA00004123"/>
    </source>
</evidence>
<dbReference type="GO" id="GO:0000981">
    <property type="term" value="F:DNA-binding transcription factor activity, RNA polymerase II-specific"/>
    <property type="evidence" value="ECO:0007669"/>
    <property type="project" value="InterPro"/>
</dbReference>
<protein>
    <recommendedName>
        <fullName evidence="4">Zn(2)-C6 fungal-type domain-containing protein</fullName>
    </recommendedName>
</protein>
<dbReference type="Proteomes" id="UP000236546">
    <property type="component" value="Unassembled WGS sequence"/>
</dbReference>
<dbReference type="AlphaFoldDB" id="A0A2K0TC55"/>
<reference evidence="5 6" key="1">
    <citation type="submission" date="2017-02" db="EMBL/GenBank/DDBJ databases">
        <title>Genomes of Trichoderma spp. with biocontrol activity.</title>
        <authorList>
            <person name="Gardiner D."/>
            <person name="Kazan K."/>
            <person name="Vos C."/>
            <person name="Harvey P."/>
        </authorList>
    </citation>
    <scope>NUCLEOTIDE SEQUENCE [LARGE SCALE GENOMIC DNA]</scope>
    <source>
        <strain evidence="5 6">A5MH</strain>
    </source>
</reference>
<dbReference type="EMBL" id="MTYH01000049">
    <property type="protein sequence ID" value="PNP43112.1"/>
    <property type="molecule type" value="Genomic_DNA"/>
</dbReference>
<evidence type="ECO:0000256" key="3">
    <source>
        <dbReference type="SAM" id="MobiDB-lite"/>
    </source>
</evidence>
<proteinExistence type="predicted"/>
<feature type="compositionally biased region" description="Low complexity" evidence="3">
    <location>
        <begin position="64"/>
        <end position="73"/>
    </location>
</feature>
<feature type="region of interest" description="Disordered" evidence="3">
    <location>
        <begin position="57"/>
        <end position="176"/>
    </location>
</feature>
<comment type="caution">
    <text evidence="5">The sequence shown here is derived from an EMBL/GenBank/DDBJ whole genome shotgun (WGS) entry which is preliminary data.</text>
</comment>
<dbReference type="PANTHER" id="PTHR37534:SF46">
    <property type="entry name" value="ZN(II)2CYS6 TRANSCRIPTION FACTOR (EUROFUNG)"/>
    <property type="match status" value="1"/>
</dbReference>
<sequence>MTISSKGPQCWECQRRDSPCDGKTPICGNCSSAGMVCPGFTNNRPLTWLRTGMISRIPKKGKPAARPSATAAARDSRRRSIASSSTAATASPKPKASTPPRSRIRKTAASKSDRGSDAGTPSGASSSGCSSSDSPPDSSANSTTTTTTVVSKAAQSRDGDGNDDGGSSQSSRDPRHQLVACRNRSVNSPADGATQIHVTAIPPDLRPQDWDYIDAIKMYNNQLLPRLRARQIIQNPAWVVELNGDALQSLSVANRHCFLAIAVGYHIMYVTLKNNLSLEPATTGPAAPLWWKFYLHINTSISALNDDIQQSFPNILSIFSSMAHLMSADILLFNSKSWRVHAEAYLLLIKLCGGLKKLMNSSTTPLLMQSFVIGVTVFNTTSPSDGLMVDACNFDVDDVMTLYELGSSPLFYCPAPLFKEMFLINRLRREAAVSEGDSKPSLCAILERIDAYPVQTMTDSMDAKKAKDLHLVSLLFKSAVAVFGSMTLPCTSECSSRTTCAELQKTHRKQLFHLLDTSSDFMPLLDHILWPVIVAGAAVPTESVENRMLVEMYLLNSVRDPYTGGCTRVALATMRNFWDSGKTKWDECFDKPHAWMI</sequence>
<keyword evidence="2" id="KW-0539">Nucleus</keyword>
<evidence type="ECO:0000313" key="5">
    <source>
        <dbReference type="EMBL" id="PNP43112.1"/>
    </source>
</evidence>
<name>A0A2K0TC55_9HYPO</name>
<dbReference type="GO" id="GO:0005634">
    <property type="term" value="C:nucleus"/>
    <property type="evidence" value="ECO:0007669"/>
    <property type="project" value="UniProtKB-SubCell"/>
</dbReference>